<sequence length="99" mass="11214">MDLDLEIRMEDHLLPWKLFCSNVGPSLVHSSSVIQQMAPQLVKECHGHLLAIVLLVRALKGVTDIGVWELALNQLHQQENGMSQVMFPVLKFVWDLKGE</sequence>
<accession>A0ACC0IU05</accession>
<protein>
    <submittedName>
        <fullName evidence="1">Disease resistance protein</fullName>
    </submittedName>
</protein>
<name>A0ACC0IU05_9ERIC</name>
<dbReference type="EMBL" id="CM045760">
    <property type="protein sequence ID" value="KAI8027611.1"/>
    <property type="molecule type" value="Genomic_DNA"/>
</dbReference>
<proteinExistence type="predicted"/>
<gene>
    <name evidence="1" type="ORF">LOK49_LG02G02724</name>
</gene>
<dbReference type="Proteomes" id="UP001060215">
    <property type="component" value="Chromosome 3"/>
</dbReference>
<evidence type="ECO:0000313" key="2">
    <source>
        <dbReference type="Proteomes" id="UP001060215"/>
    </source>
</evidence>
<reference evidence="1 2" key="1">
    <citation type="journal article" date="2022" name="Plant J.">
        <title>Chromosome-level genome of Camellia lanceoleosa provides a valuable resource for understanding genome evolution and self-incompatibility.</title>
        <authorList>
            <person name="Gong W."/>
            <person name="Xiao S."/>
            <person name="Wang L."/>
            <person name="Liao Z."/>
            <person name="Chang Y."/>
            <person name="Mo W."/>
            <person name="Hu G."/>
            <person name="Li W."/>
            <person name="Zhao G."/>
            <person name="Zhu H."/>
            <person name="Hu X."/>
            <person name="Ji K."/>
            <person name="Xiang X."/>
            <person name="Song Q."/>
            <person name="Yuan D."/>
            <person name="Jin S."/>
            <person name="Zhang L."/>
        </authorList>
    </citation>
    <scope>NUCLEOTIDE SEQUENCE [LARGE SCALE GENOMIC DNA]</scope>
    <source>
        <strain evidence="1">SQ_2022a</strain>
    </source>
</reference>
<organism evidence="1 2">
    <name type="scientific">Camellia lanceoleosa</name>
    <dbReference type="NCBI Taxonomy" id="1840588"/>
    <lineage>
        <taxon>Eukaryota</taxon>
        <taxon>Viridiplantae</taxon>
        <taxon>Streptophyta</taxon>
        <taxon>Embryophyta</taxon>
        <taxon>Tracheophyta</taxon>
        <taxon>Spermatophyta</taxon>
        <taxon>Magnoliopsida</taxon>
        <taxon>eudicotyledons</taxon>
        <taxon>Gunneridae</taxon>
        <taxon>Pentapetalae</taxon>
        <taxon>asterids</taxon>
        <taxon>Ericales</taxon>
        <taxon>Theaceae</taxon>
        <taxon>Camellia</taxon>
    </lineage>
</organism>
<comment type="caution">
    <text evidence="1">The sequence shown here is derived from an EMBL/GenBank/DDBJ whole genome shotgun (WGS) entry which is preliminary data.</text>
</comment>
<evidence type="ECO:0000313" key="1">
    <source>
        <dbReference type="EMBL" id="KAI8027611.1"/>
    </source>
</evidence>
<keyword evidence="2" id="KW-1185">Reference proteome</keyword>